<protein>
    <submittedName>
        <fullName evidence="2">Uncharacterized protein</fullName>
    </submittedName>
</protein>
<organism evidence="2 3">
    <name type="scientific">Brassica campestris</name>
    <name type="common">Field mustard</name>
    <dbReference type="NCBI Taxonomy" id="3711"/>
    <lineage>
        <taxon>Eukaryota</taxon>
        <taxon>Viridiplantae</taxon>
        <taxon>Streptophyta</taxon>
        <taxon>Embryophyta</taxon>
        <taxon>Tracheophyta</taxon>
        <taxon>Spermatophyta</taxon>
        <taxon>Magnoliopsida</taxon>
        <taxon>eudicotyledons</taxon>
        <taxon>Gunneridae</taxon>
        <taxon>Pentapetalae</taxon>
        <taxon>rosids</taxon>
        <taxon>malvids</taxon>
        <taxon>Brassicales</taxon>
        <taxon>Brassicaceae</taxon>
        <taxon>Brassiceae</taxon>
        <taxon>Brassica</taxon>
    </lineage>
</organism>
<feature type="region of interest" description="Disordered" evidence="1">
    <location>
        <begin position="1"/>
        <end position="22"/>
    </location>
</feature>
<accession>A0A8D9HUV6</accession>
<dbReference type="Proteomes" id="UP000694005">
    <property type="component" value="Chromosome A04"/>
</dbReference>
<evidence type="ECO:0000256" key="1">
    <source>
        <dbReference type="SAM" id="MobiDB-lite"/>
    </source>
</evidence>
<dbReference type="AlphaFoldDB" id="A0A8D9HUV6"/>
<gene>
    <name evidence="2" type="ORF">BRAPAZ1V2_A04P11870.2</name>
</gene>
<dbReference type="EMBL" id="LS974620">
    <property type="protein sequence ID" value="CAG7906286.1"/>
    <property type="molecule type" value="Genomic_DNA"/>
</dbReference>
<name>A0A8D9HUV6_BRACM</name>
<dbReference type="Gramene" id="A04p11870.2_BraZ1">
    <property type="protein sequence ID" value="A04p11870.2_BraZ1.CDS"/>
    <property type="gene ID" value="A04g11870.2_BraZ1"/>
</dbReference>
<evidence type="ECO:0000313" key="2">
    <source>
        <dbReference type="EMBL" id="CAG7906286.1"/>
    </source>
</evidence>
<sequence>MMETPEEGLQGGPTTATETDKILSEPISVLVEAAVAFTSREENDGEDDVPEDKGWESVVEGYKDGEKEEDKCNLQEFEPIEAIKEVWFIVDSVLIRL</sequence>
<evidence type="ECO:0000313" key="3">
    <source>
        <dbReference type="Proteomes" id="UP000694005"/>
    </source>
</evidence>
<reference evidence="2 3" key="1">
    <citation type="submission" date="2021-07" db="EMBL/GenBank/DDBJ databases">
        <authorList>
            <consortium name="Genoscope - CEA"/>
            <person name="William W."/>
        </authorList>
    </citation>
    <scope>NUCLEOTIDE SEQUENCE [LARGE SCALE GENOMIC DNA]</scope>
</reference>
<proteinExistence type="predicted"/>